<evidence type="ECO:0000313" key="7">
    <source>
        <dbReference type="EMBL" id="KEO82789.1"/>
    </source>
</evidence>
<dbReference type="AlphaFoldDB" id="A0A074LNW1"/>
<dbReference type="PIRSF" id="PIRSF000538">
    <property type="entry name" value="GlpK"/>
    <property type="match status" value="1"/>
</dbReference>
<protein>
    <recommendedName>
        <fullName evidence="9">Carbohydrate kinase</fullName>
    </recommendedName>
</protein>
<proteinExistence type="inferred from homology"/>
<name>A0A074LNW1_9BACL</name>
<dbReference type="InterPro" id="IPR043129">
    <property type="entry name" value="ATPase_NBD"/>
</dbReference>
<dbReference type="GO" id="GO:0005975">
    <property type="term" value="P:carbohydrate metabolic process"/>
    <property type="evidence" value="ECO:0007669"/>
    <property type="project" value="InterPro"/>
</dbReference>
<evidence type="ECO:0000313" key="8">
    <source>
        <dbReference type="Proteomes" id="UP000027931"/>
    </source>
</evidence>
<keyword evidence="8" id="KW-1185">Reference proteome</keyword>
<dbReference type="Pfam" id="PF00370">
    <property type="entry name" value="FGGY_N"/>
    <property type="match status" value="1"/>
</dbReference>
<comment type="similarity">
    <text evidence="1 4">Belongs to the FGGY kinase family.</text>
</comment>
<dbReference type="RefSeq" id="WP_052036329.1">
    <property type="nucleotide sequence ID" value="NZ_JMIR01000018.1"/>
</dbReference>
<dbReference type="CDD" id="cd07770">
    <property type="entry name" value="ASKHA_NBD_FGGY_GntK"/>
    <property type="match status" value="1"/>
</dbReference>
<keyword evidence="2 4" id="KW-0808">Transferase</keyword>
<dbReference type="EMBL" id="JMIR01000018">
    <property type="protein sequence ID" value="KEO82789.1"/>
    <property type="molecule type" value="Genomic_DNA"/>
</dbReference>
<dbReference type="InterPro" id="IPR050406">
    <property type="entry name" value="FGGY_Carb_Kinase"/>
</dbReference>
<evidence type="ECO:0000256" key="3">
    <source>
        <dbReference type="ARBA" id="ARBA00022777"/>
    </source>
</evidence>
<dbReference type="Pfam" id="PF02782">
    <property type="entry name" value="FGGY_C"/>
    <property type="match status" value="1"/>
</dbReference>
<dbReference type="Proteomes" id="UP000027931">
    <property type="component" value="Unassembled WGS sequence"/>
</dbReference>
<dbReference type="SUPFAM" id="SSF53067">
    <property type="entry name" value="Actin-like ATPase domain"/>
    <property type="match status" value="2"/>
</dbReference>
<dbReference type="PROSITE" id="PS00445">
    <property type="entry name" value="FGGY_KINASES_2"/>
    <property type="match status" value="1"/>
</dbReference>
<dbReference type="InterPro" id="IPR018485">
    <property type="entry name" value="FGGY_C"/>
</dbReference>
<feature type="domain" description="Carbohydrate kinase FGGY N-terminal" evidence="5">
    <location>
        <begin position="8"/>
        <end position="250"/>
    </location>
</feature>
<dbReference type="eggNOG" id="COG1070">
    <property type="taxonomic scope" value="Bacteria"/>
</dbReference>
<evidence type="ECO:0008006" key="9">
    <source>
        <dbReference type="Google" id="ProtNLM"/>
    </source>
</evidence>
<dbReference type="PANTHER" id="PTHR43095">
    <property type="entry name" value="SUGAR KINASE"/>
    <property type="match status" value="1"/>
</dbReference>
<dbReference type="GO" id="GO:0016773">
    <property type="term" value="F:phosphotransferase activity, alcohol group as acceptor"/>
    <property type="evidence" value="ECO:0007669"/>
    <property type="project" value="InterPro"/>
</dbReference>
<evidence type="ECO:0000259" key="6">
    <source>
        <dbReference type="Pfam" id="PF02782"/>
    </source>
</evidence>
<dbReference type="GO" id="GO:0016301">
    <property type="term" value="F:kinase activity"/>
    <property type="evidence" value="ECO:0007669"/>
    <property type="project" value="UniProtKB-KW"/>
</dbReference>
<evidence type="ECO:0000256" key="4">
    <source>
        <dbReference type="RuleBase" id="RU003733"/>
    </source>
</evidence>
<keyword evidence="3 4" id="KW-0418">Kinase</keyword>
<feature type="domain" description="Carbohydrate kinase FGGY C-terminal" evidence="6">
    <location>
        <begin position="260"/>
        <end position="450"/>
    </location>
</feature>
<evidence type="ECO:0000259" key="5">
    <source>
        <dbReference type="Pfam" id="PF00370"/>
    </source>
</evidence>
<dbReference type="InterPro" id="IPR018483">
    <property type="entry name" value="Carb_kinase_FGGY_CS"/>
</dbReference>
<evidence type="ECO:0000256" key="2">
    <source>
        <dbReference type="ARBA" id="ARBA00022679"/>
    </source>
</evidence>
<dbReference type="InterPro" id="IPR000577">
    <property type="entry name" value="Carb_kinase_FGGY"/>
</dbReference>
<dbReference type="Gene3D" id="3.30.420.40">
    <property type="match status" value="2"/>
</dbReference>
<dbReference type="STRING" id="1157490.EL26_13655"/>
<accession>A0A074LNW1</accession>
<dbReference type="InterPro" id="IPR018484">
    <property type="entry name" value="FGGY_N"/>
</dbReference>
<gene>
    <name evidence="7" type="ORF">EL26_13655</name>
</gene>
<organism evidence="7 8">
    <name type="scientific">Tumebacillus flagellatus</name>
    <dbReference type="NCBI Taxonomy" id="1157490"/>
    <lineage>
        <taxon>Bacteria</taxon>
        <taxon>Bacillati</taxon>
        <taxon>Bacillota</taxon>
        <taxon>Bacilli</taxon>
        <taxon>Bacillales</taxon>
        <taxon>Alicyclobacillaceae</taxon>
        <taxon>Tumebacillus</taxon>
    </lineage>
</organism>
<comment type="caution">
    <text evidence="7">The sequence shown here is derived from an EMBL/GenBank/DDBJ whole genome shotgun (WGS) entry which is preliminary data.</text>
</comment>
<dbReference type="PANTHER" id="PTHR43095:SF2">
    <property type="entry name" value="GLUCONOKINASE"/>
    <property type="match status" value="1"/>
</dbReference>
<dbReference type="OrthoDB" id="9805576at2"/>
<evidence type="ECO:0000256" key="1">
    <source>
        <dbReference type="ARBA" id="ARBA00009156"/>
    </source>
</evidence>
<sequence>MERNVCSLGLDIGTTSVKVIALDENGSLLTQRGQRLDLLQPEEGAAEQDVTAVMAALMGVMEEVLEELRAGNWEVRRVGFSAAMHSVLAVDAAGNPLSNAITWMDTRAKHAATDLWESVLGKNIYAVTGTPVHPMSPITKLRRWSLERPDWVKSVHKFVSIKEWIWHQWFGEWVVDASMAGATGLYNFAHGGWEPEALAFAGVSEEQLSAVVPTTTCKVAGASAALRGLGFEESVLFNVGSTDGVLANLGVGAVKPDTLVLTVGTSCAVRVTSHHPQTDVETRSFCYALDGERFVLGGPSNSGGISVETLYAQILAGIGVQWQPEELSAKLLEAGNVETDGLICLPYVAGERAPLWAPEAKAAWIGVDRGHTGLHLLRAVVEGVLLNAYWIATSLFQMTGQPKQVMASGKLLEVAWVRQLVADIFGLPVYESQNGDASAVGAVLLAEIAAGVKSFEDAVPQSESEQNVTYPRVEMQAYYREKLEVFKRYALFLNE</sequence>
<reference evidence="7 8" key="1">
    <citation type="journal article" date="2013" name="Int. J. Syst. Evol. Microbiol.">
        <title>Tumebacillus flagellatus sp. nov., an alpha-amylase/pullulanase-producing bacterium isolated from cassava wastewater.</title>
        <authorList>
            <person name="Wang Q."/>
            <person name="Xie N."/>
            <person name="Qin Y."/>
            <person name="Shen N."/>
            <person name="Zhu J."/>
            <person name="Mi H."/>
            <person name="Huang R."/>
        </authorList>
    </citation>
    <scope>NUCLEOTIDE SEQUENCE [LARGE SCALE GENOMIC DNA]</scope>
    <source>
        <strain evidence="7 8">GST4</strain>
    </source>
</reference>